<feature type="compositionally biased region" description="Low complexity" evidence="1">
    <location>
        <begin position="73"/>
        <end position="85"/>
    </location>
</feature>
<name>M2RLH4_CERS8</name>
<evidence type="ECO:0000256" key="1">
    <source>
        <dbReference type="SAM" id="MobiDB-lite"/>
    </source>
</evidence>
<dbReference type="AlphaFoldDB" id="M2RLH4"/>
<gene>
    <name evidence="2" type="ORF">CERSUDRAFT_112006</name>
</gene>
<dbReference type="EMBL" id="KB445793">
    <property type="protein sequence ID" value="EMD39701.1"/>
    <property type="molecule type" value="Genomic_DNA"/>
</dbReference>
<dbReference type="Proteomes" id="UP000016930">
    <property type="component" value="Unassembled WGS sequence"/>
</dbReference>
<accession>M2RLH4</accession>
<proteinExistence type="predicted"/>
<dbReference type="HOGENOM" id="CLU_2277172_0_0_1"/>
<organism evidence="2 3">
    <name type="scientific">Ceriporiopsis subvermispora (strain B)</name>
    <name type="common">White-rot fungus</name>
    <name type="synonym">Gelatoporia subvermispora</name>
    <dbReference type="NCBI Taxonomy" id="914234"/>
    <lineage>
        <taxon>Eukaryota</taxon>
        <taxon>Fungi</taxon>
        <taxon>Dikarya</taxon>
        <taxon>Basidiomycota</taxon>
        <taxon>Agaricomycotina</taxon>
        <taxon>Agaricomycetes</taxon>
        <taxon>Polyporales</taxon>
        <taxon>Gelatoporiaceae</taxon>
        <taxon>Gelatoporia</taxon>
    </lineage>
</organism>
<evidence type="ECO:0000313" key="3">
    <source>
        <dbReference type="Proteomes" id="UP000016930"/>
    </source>
</evidence>
<keyword evidence="3" id="KW-1185">Reference proteome</keyword>
<reference evidence="2 3" key="1">
    <citation type="journal article" date="2012" name="Proc. Natl. Acad. Sci. U.S.A.">
        <title>Comparative genomics of Ceriporiopsis subvermispora and Phanerochaete chrysosporium provide insight into selective ligninolysis.</title>
        <authorList>
            <person name="Fernandez-Fueyo E."/>
            <person name="Ruiz-Duenas F.J."/>
            <person name="Ferreira P."/>
            <person name="Floudas D."/>
            <person name="Hibbett D.S."/>
            <person name="Canessa P."/>
            <person name="Larrondo L.F."/>
            <person name="James T.Y."/>
            <person name="Seelenfreund D."/>
            <person name="Lobos S."/>
            <person name="Polanco R."/>
            <person name="Tello M."/>
            <person name="Honda Y."/>
            <person name="Watanabe T."/>
            <person name="Watanabe T."/>
            <person name="Ryu J.S."/>
            <person name="Kubicek C.P."/>
            <person name="Schmoll M."/>
            <person name="Gaskell J."/>
            <person name="Hammel K.E."/>
            <person name="St John F.J."/>
            <person name="Vanden Wymelenberg A."/>
            <person name="Sabat G."/>
            <person name="Splinter BonDurant S."/>
            <person name="Syed K."/>
            <person name="Yadav J.S."/>
            <person name="Doddapaneni H."/>
            <person name="Subramanian V."/>
            <person name="Lavin J.L."/>
            <person name="Oguiza J.A."/>
            <person name="Perez G."/>
            <person name="Pisabarro A.G."/>
            <person name="Ramirez L."/>
            <person name="Santoyo F."/>
            <person name="Master E."/>
            <person name="Coutinho P.M."/>
            <person name="Henrissat B."/>
            <person name="Lombard V."/>
            <person name="Magnuson J.K."/>
            <person name="Kuees U."/>
            <person name="Hori C."/>
            <person name="Igarashi K."/>
            <person name="Samejima M."/>
            <person name="Held B.W."/>
            <person name="Barry K.W."/>
            <person name="LaButti K.M."/>
            <person name="Lapidus A."/>
            <person name="Lindquist E.A."/>
            <person name="Lucas S.M."/>
            <person name="Riley R."/>
            <person name="Salamov A.A."/>
            <person name="Hoffmeister D."/>
            <person name="Schwenk D."/>
            <person name="Hadar Y."/>
            <person name="Yarden O."/>
            <person name="de Vries R.P."/>
            <person name="Wiebenga A."/>
            <person name="Stenlid J."/>
            <person name="Eastwood D."/>
            <person name="Grigoriev I.V."/>
            <person name="Berka R.M."/>
            <person name="Blanchette R.A."/>
            <person name="Kersten P."/>
            <person name="Martinez A.T."/>
            <person name="Vicuna R."/>
            <person name="Cullen D."/>
        </authorList>
    </citation>
    <scope>NUCLEOTIDE SEQUENCE [LARGE SCALE GENOMIC DNA]</scope>
    <source>
        <strain evidence="2 3">B</strain>
    </source>
</reference>
<evidence type="ECO:0000313" key="2">
    <source>
        <dbReference type="EMBL" id="EMD39701.1"/>
    </source>
</evidence>
<sequence length="102" mass="10520">MSEEVSRTTASLCSCSCGGCTWGMCSVKPVVASARSNRSKVVERIAPFVPLSSGVSSAAHCAFTAARFKANQSPASPFDPPSSASGTRPSSAPLCIYRLTVC</sequence>
<protein>
    <submittedName>
        <fullName evidence="2">Uncharacterized protein</fullName>
    </submittedName>
</protein>
<feature type="region of interest" description="Disordered" evidence="1">
    <location>
        <begin position="70"/>
        <end position="91"/>
    </location>
</feature>